<evidence type="ECO:0000313" key="2">
    <source>
        <dbReference type="Proteomes" id="UP000076837"/>
    </source>
</evidence>
<dbReference type="Proteomes" id="UP000076837">
    <property type="component" value="Unassembled WGS sequence"/>
</dbReference>
<dbReference type="InterPro" id="IPR001810">
    <property type="entry name" value="F-box_dom"/>
</dbReference>
<name>A0A163LWX3_DIDRA</name>
<dbReference type="InterPro" id="IPR036047">
    <property type="entry name" value="F-box-like_dom_sf"/>
</dbReference>
<dbReference type="SUPFAM" id="SSF81383">
    <property type="entry name" value="F-box domain"/>
    <property type="match status" value="1"/>
</dbReference>
<dbReference type="PROSITE" id="PS50181">
    <property type="entry name" value="FBOX"/>
    <property type="match status" value="1"/>
</dbReference>
<accession>A0A163LWX3</accession>
<sequence>MGSTSVLLDDRLQSTRSLRFLSSRITTSSIYPNMSPGAILTRTAFNTLPIELNKAIAHYLETDKDIVSFRLVCRGTNDAIDADHGTFWRHMFRKNYAFKDGLTNKELRRMYQRRAKMLRRGTGYDFFRGYKKREQDVVEVLKDLIVESFQGTVSFDEYGRPRCKNQDRLLEFVLNSKILLNDRRPPEEASRAEKGEIKGMNPMLVAVKIMCSPLVFEHENIKHHVFAVEQLQRAVYAATNKAPIYEGLDHTDLNVEWIMKCLDFFRHHMMNQEVMTLSDAMENLSTLQKPTVWQGPLQKGAFPLSKHWKGTYSFLDSNEQRKIRALPNDDDSEIYFSDKNVDEGKIQSLELDFDPDHQLKWPLIFEERLKSLRSNLESNVPLKTQGRSKFKDAAGGNLQFMGTGTDLEDDFRAIGWLNALPDQCGIPGWQRITFMKHFAEDLDDVDSDNLWAYEGVVLPGGRIIVGRWWFASETVDFNRDYNGPFILWAAEPDNFDETSDDESNN</sequence>
<gene>
    <name evidence="1" type="ORF">ST47_g682</name>
</gene>
<reference evidence="1 2" key="1">
    <citation type="journal article" date="2016" name="Sci. Rep.">
        <title>Draft genome sequencing and secretome analysis of fungal phytopathogen Ascochyta rabiei provides insight into the necrotrophic effector repertoire.</title>
        <authorList>
            <person name="Verma S."/>
            <person name="Gazara R.K."/>
            <person name="Nizam S."/>
            <person name="Parween S."/>
            <person name="Chattopadhyay D."/>
            <person name="Verma P.K."/>
        </authorList>
    </citation>
    <scope>NUCLEOTIDE SEQUENCE [LARGE SCALE GENOMIC DNA]</scope>
    <source>
        <strain evidence="1 2">ArDII</strain>
    </source>
</reference>
<dbReference type="AlphaFoldDB" id="A0A163LWX3"/>
<evidence type="ECO:0000313" key="1">
    <source>
        <dbReference type="EMBL" id="KZM28198.1"/>
    </source>
</evidence>
<dbReference type="Gene3D" id="1.20.1280.50">
    <property type="match status" value="1"/>
</dbReference>
<dbReference type="STRING" id="5454.A0A163LWX3"/>
<dbReference type="EMBL" id="JYNV01000030">
    <property type="protein sequence ID" value="KZM28198.1"/>
    <property type="molecule type" value="Genomic_DNA"/>
</dbReference>
<organism evidence="1 2">
    <name type="scientific">Didymella rabiei</name>
    <name type="common">Chickpea ascochyta blight fungus</name>
    <name type="synonym">Mycosphaerella rabiei</name>
    <dbReference type="NCBI Taxonomy" id="5454"/>
    <lineage>
        <taxon>Eukaryota</taxon>
        <taxon>Fungi</taxon>
        <taxon>Dikarya</taxon>
        <taxon>Ascomycota</taxon>
        <taxon>Pezizomycotina</taxon>
        <taxon>Dothideomycetes</taxon>
        <taxon>Pleosporomycetidae</taxon>
        <taxon>Pleosporales</taxon>
        <taxon>Pleosporineae</taxon>
        <taxon>Didymellaceae</taxon>
        <taxon>Ascochyta</taxon>
    </lineage>
</organism>
<keyword evidence="2" id="KW-1185">Reference proteome</keyword>
<proteinExistence type="predicted"/>
<protein>
    <submittedName>
        <fullName evidence="1">Uncharacterized protein</fullName>
    </submittedName>
</protein>
<comment type="caution">
    <text evidence="1">The sequence shown here is derived from an EMBL/GenBank/DDBJ whole genome shotgun (WGS) entry which is preliminary data.</text>
</comment>
<dbReference type="OrthoDB" id="3971593at2759"/>